<reference evidence="6" key="2">
    <citation type="journal article" date="2023" name="Plants (Basel)">
        <title>Annotation of the Turnera subulata (Passifloraceae) Draft Genome Reveals the S-Locus Evolved after the Divergence of Turneroideae from Passifloroideae in a Stepwise Manner.</title>
        <authorList>
            <person name="Henning P.M."/>
            <person name="Roalson E.H."/>
            <person name="Mir W."/>
            <person name="McCubbin A.G."/>
            <person name="Shore J.S."/>
        </authorList>
    </citation>
    <scope>NUCLEOTIDE SEQUENCE</scope>
    <source>
        <strain evidence="6">F60SS</strain>
    </source>
</reference>
<feature type="transmembrane region" description="Helical" evidence="5">
    <location>
        <begin position="50"/>
        <end position="70"/>
    </location>
</feature>
<organism evidence="6 7">
    <name type="scientific">Turnera subulata</name>
    <dbReference type="NCBI Taxonomy" id="218843"/>
    <lineage>
        <taxon>Eukaryota</taxon>
        <taxon>Viridiplantae</taxon>
        <taxon>Streptophyta</taxon>
        <taxon>Embryophyta</taxon>
        <taxon>Tracheophyta</taxon>
        <taxon>Spermatophyta</taxon>
        <taxon>Magnoliopsida</taxon>
        <taxon>eudicotyledons</taxon>
        <taxon>Gunneridae</taxon>
        <taxon>Pentapetalae</taxon>
        <taxon>rosids</taxon>
        <taxon>fabids</taxon>
        <taxon>Malpighiales</taxon>
        <taxon>Passifloraceae</taxon>
        <taxon>Turnera</taxon>
    </lineage>
</organism>
<keyword evidence="4 5" id="KW-0472">Membrane</keyword>
<name>A0A9Q0G9N4_9ROSI</name>
<dbReference type="PANTHER" id="PTHR23291:SF50">
    <property type="entry name" value="PROTEIN LIFEGUARD 4"/>
    <property type="match status" value="1"/>
</dbReference>
<comment type="similarity">
    <text evidence="5">Belongs to the BI1 family.</text>
</comment>
<evidence type="ECO:0000256" key="3">
    <source>
        <dbReference type="ARBA" id="ARBA00022989"/>
    </source>
</evidence>
<feature type="transmembrane region" description="Helical" evidence="5">
    <location>
        <begin position="12"/>
        <end position="30"/>
    </location>
</feature>
<dbReference type="PANTHER" id="PTHR23291">
    <property type="entry name" value="BAX INHIBITOR-RELATED"/>
    <property type="match status" value="1"/>
</dbReference>
<evidence type="ECO:0000313" key="7">
    <source>
        <dbReference type="Proteomes" id="UP001141552"/>
    </source>
</evidence>
<evidence type="ECO:0000256" key="2">
    <source>
        <dbReference type="ARBA" id="ARBA00022692"/>
    </source>
</evidence>
<evidence type="ECO:0000313" key="6">
    <source>
        <dbReference type="EMBL" id="KAJ4845723.1"/>
    </source>
</evidence>
<keyword evidence="3 5" id="KW-1133">Transmembrane helix</keyword>
<evidence type="ECO:0000256" key="4">
    <source>
        <dbReference type="ARBA" id="ARBA00023136"/>
    </source>
</evidence>
<dbReference type="Proteomes" id="UP001141552">
    <property type="component" value="Unassembled WGS sequence"/>
</dbReference>
<comment type="caution">
    <text evidence="6">The sequence shown here is derived from an EMBL/GenBank/DDBJ whole genome shotgun (WGS) entry which is preliminary data.</text>
</comment>
<evidence type="ECO:0000256" key="1">
    <source>
        <dbReference type="ARBA" id="ARBA00004141"/>
    </source>
</evidence>
<dbReference type="OrthoDB" id="7933078at2759"/>
<sequence>MGIFFPAFTVPRTLAYNALGALLFSSYVVVDTDRLIKRFDYDQYVSAAVLLYLDLINLFIKIIQILGAIANAKAKR</sequence>
<comment type="caution">
    <text evidence="5">Lacks conserved residue(s) required for the propagation of feature annotation.</text>
</comment>
<gene>
    <name evidence="6" type="ORF">Tsubulata_014599</name>
</gene>
<comment type="subcellular location">
    <subcellularLocation>
        <location evidence="1">Membrane</location>
        <topology evidence="1">Multi-pass membrane protein</topology>
    </subcellularLocation>
</comment>
<protein>
    <submittedName>
        <fullName evidence="6">Uncharacterized protein</fullName>
    </submittedName>
</protein>
<reference evidence="6" key="1">
    <citation type="submission" date="2022-02" db="EMBL/GenBank/DDBJ databases">
        <authorList>
            <person name="Henning P.M."/>
            <person name="McCubbin A.G."/>
            <person name="Shore J.S."/>
        </authorList>
    </citation>
    <scope>NUCLEOTIDE SEQUENCE</scope>
    <source>
        <strain evidence="6">F60SS</strain>
        <tissue evidence="6">Leaves</tissue>
    </source>
</reference>
<dbReference type="InterPro" id="IPR006214">
    <property type="entry name" value="Bax_inhibitor_1-related"/>
</dbReference>
<evidence type="ECO:0000256" key="5">
    <source>
        <dbReference type="RuleBase" id="RU004379"/>
    </source>
</evidence>
<accession>A0A9Q0G9N4</accession>
<dbReference type="GO" id="GO:0016020">
    <property type="term" value="C:membrane"/>
    <property type="evidence" value="ECO:0007669"/>
    <property type="project" value="UniProtKB-SubCell"/>
</dbReference>
<dbReference type="EMBL" id="JAKUCV010001598">
    <property type="protein sequence ID" value="KAJ4845723.1"/>
    <property type="molecule type" value="Genomic_DNA"/>
</dbReference>
<keyword evidence="2 5" id="KW-0812">Transmembrane</keyword>
<dbReference type="Pfam" id="PF01027">
    <property type="entry name" value="Bax1-I"/>
    <property type="match status" value="1"/>
</dbReference>
<dbReference type="AlphaFoldDB" id="A0A9Q0G9N4"/>
<proteinExistence type="inferred from homology"/>
<keyword evidence="7" id="KW-1185">Reference proteome</keyword>